<dbReference type="KEGG" id="pbl:PAAG_08635"/>
<accession>C1HCZ4</accession>
<gene>
    <name evidence="1" type="ORF">PAAG_08635</name>
</gene>
<organism evidence="1 2">
    <name type="scientific">Paracoccidioides lutzii (strain ATCC MYA-826 / Pb01)</name>
    <name type="common">Paracoccidioides brasiliensis</name>
    <dbReference type="NCBI Taxonomy" id="502779"/>
    <lineage>
        <taxon>Eukaryota</taxon>
        <taxon>Fungi</taxon>
        <taxon>Dikarya</taxon>
        <taxon>Ascomycota</taxon>
        <taxon>Pezizomycotina</taxon>
        <taxon>Eurotiomycetes</taxon>
        <taxon>Eurotiomycetidae</taxon>
        <taxon>Onygenales</taxon>
        <taxon>Ajellomycetaceae</taxon>
        <taxon>Paracoccidioides</taxon>
    </lineage>
</organism>
<dbReference type="GeneID" id="9092654"/>
<dbReference type="Proteomes" id="UP000002059">
    <property type="component" value="Partially assembled WGS sequence"/>
</dbReference>
<proteinExistence type="predicted"/>
<name>C1HCZ4_PARBA</name>
<protein>
    <submittedName>
        <fullName evidence="1">Uncharacterized protein</fullName>
    </submittedName>
</protein>
<evidence type="ECO:0000313" key="2">
    <source>
        <dbReference type="Proteomes" id="UP000002059"/>
    </source>
</evidence>
<dbReference type="VEuPathDB" id="FungiDB:PAAG_08635"/>
<dbReference type="EMBL" id="KN294032">
    <property type="protein sequence ID" value="EEH39366.1"/>
    <property type="molecule type" value="Genomic_DNA"/>
</dbReference>
<sequence length="279" mass="32127">MPTENMSEGTVIRRFLDREFAWSLTRLLSGFSFSLLKNLNTSSVPAAALEGSKLIYCLPSKLENLYITEEDANYRCEGVLTPLLTDYIGWKSESTNSAYPMPLKLISITSFRSYWSKQADTLYIFCEERGVKLQLRYQHGPVRSSILGTLRCIDCQMPAGRAALVTYALMMGMHVLSPDRFHKRGSYTNKTGRDQRPFATLRISYSGDIVDLNRKLYEQGFSVHDVFAVLDLGYELYEIGLTQKKLAEFQQKWREHLQEQFSEHDKHVERHRKVGVADR</sequence>
<reference evidence="1 2" key="1">
    <citation type="journal article" date="2011" name="PLoS Genet.">
        <title>Comparative genomic analysis of human fungal pathogens causing paracoccidioidomycosis.</title>
        <authorList>
            <person name="Desjardins C.A."/>
            <person name="Champion M.D."/>
            <person name="Holder J.W."/>
            <person name="Muszewska A."/>
            <person name="Goldberg J."/>
            <person name="Bailao A.M."/>
            <person name="Brigido M.M."/>
            <person name="Ferreira M.E."/>
            <person name="Garcia A.M."/>
            <person name="Grynberg M."/>
            <person name="Gujja S."/>
            <person name="Heiman D.I."/>
            <person name="Henn M.R."/>
            <person name="Kodira C.D."/>
            <person name="Leon-Narvaez H."/>
            <person name="Longo L.V."/>
            <person name="Ma L.J."/>
            <person name="Malavazi I."/>
            <person name="Matsuo A.L."/>
            <person name="Morais F.V."/>
            <person name="Pereira M."/>
            <person name="Rodriguez-Brito S."/>
            <person name="Sakthikumar S."/>
            <person name="Salem-Izacc S.M."/>
            <person name="Sykes S.M."/>
            <person name="Teixeira M.M."/>
            <person name="Vallejo M.C."/>
            <person name="Walter M.E."/>
            <person name="Yandava C."/>
            <person name="Young S."/>
            <person name="Zeng Q."/>
            <person name="Zucker J."/>
            <person name="Felipe M.S."/>
            <person name="Goldman G.H."/>
            <person name="Haas B.J."/>
            <person name="McEwen J.G."/>
            <person name="Nino-Vega G."/>
            <person name="Puccia R."/>
            <person name="San-Blas G."/>
            <person name="Soares C.M."/>
            <person name="Birren B.W."/>
            <person name="Cuomo C.A."/>
        </authorList>
    </citation>
    <scope>NUCLEOTIDE SEQUENCE [LARGE SCALE GENOMIC DNA]</scope>
    <source>
        <strain evidence="2">ATCC MYA-826 / Pb01</strain>
    </source>
</reference>
<dbReference type="AlphaFoldDB" id="C1HCZ4"/>
<keyword evidence="2" id="KW-1185">Reference proteome</keyword>
<evidence type="ECO:0000313" key="1">
    <source>
        <dbReference type="EMBL" id="EEH39366.1"/>
    </source>
</evidence>
<dbReference type="HOGENOM" id="CLU_997829_0_0_1"/>
<dbReference type="RefSeq" id="XP_002789466.1">
    <property type="nucleotide sequence ID" value="XM_002789420.1"/>
</dbReference>